<dbReference type="RefSeq" id="WP_221287266.1">
    <property type="nucleotide sequence ID" value="NZ_AP024597.1"/>
</dbReference>
<dbReference type="InterPro" id="IPR002802">
    <property type="entry name" value="Endo_dU"/>
</dbReference>
<evidence type="ECO:0000313" key="2">
    <source>
        <dbReference type="EMBL" id="BCU70569.1"/>
    </source>
</evidence>
<evidence type="ECO:0000313" key="3">
    <source>
        <dbReference type="Proteomes" id="UP000825123"/>
    </source>
</evidence>
<proteinExistence type="inferred from homology"/>
<keyword evidence="3" id="KW-1185">Reference proteome</keyword>
<sequence>MKELLVCGIDDGYFPLAFKGKKGSTILLSAKYNKSKLSSVNFDRILVDGNDATAIILRIVDECDIVLTDGVTFGGFNYIDPQELQTNGIHYIIFYSQIPEINEVERALTKYFSDDEKRVNIILQVMRNLVKLPTKKGEVYVKANIPESDVIKVVSYYQFYAKQPEPLRSAHIIASSLSRFLINKKLLT</sequence>
<name>A0A8D5U892_9CREN</name>
<comment type="similarity">
    <text evidence="1">Belongs to the UPF0215 family.</text>
</comment>
<evidence type="ECO:0000256" key="1">
    <source>
        <dbReference type="HAMAP-Rule" id="MF_00582"/>
    </source>
</evidence>
<dbReference type="HAMAP" id="MF_00582">
    <property type="entry name" value="UPF0215"/>
    <property type="match status" value="1"/>
</dbReference>
<reference evidence="2 3" key="1">
    <citation type="submission" date="2021-04" db="EMBL/GenBank/DDBJ databases">
        <title>Complete genome sequence of Stygiolobus sp. KN-1.</title>
        <authorList>
            <person name="Nakamura K."/>
            <person name="Sakai H."/>
            <person name="Kurosawa N."/>
        </authorList>
    </citation>
    <scope>NUCLEOTIDE SEQUENCE [LARGE SCALE GENOMIC DNA]</scope>
    <source>
        <strain evidence="2 3">KN-1</strain>
    </source>
</reference>
<dbReference type="AlphaFoldDB" id="A0A8D5U892"/>
<accession>A0A8D5U892</accession>
<dbReference type="PIRSF" id="PIRSF006380">
    <property type="entry name" value="UCP006380"/>
    <property type="match status" value="1"/>
</dbReference>
<dbReference type="Gene3D" id="3.30.2170.10">
    <property type="entry name" value="archaeoglobus fulgidus dsm 4304 superfamily"/>
    <property type="match status" value="1"/>
</dbReference>
<dbReference type="PANTHER" id="PTHR39518:SF2">
    <property type="entry name" value="UPF0215 PROTEIN MJ1150"/>
    <property type="match status" value="1"/>
</dbReference>
<dbReference type="GeneID" id="66163593"/>
<organism evidence="2 3">
    <name type="scientific">Stygiolobus caldivivus</name>
    <dbReference type="NCBI Taxonomy" id="2824673"/>
    <lineage>
        <taxon>Archaea</taxon>
        <taxon>Thermoproteota</taxon>
        <taxon>Thermoprotei</taxon>
        <taxon>Sulfolobales</taxon>
        <taxon>Sulfolobaceae</taxon>
        <taxon>Stygiolobus</taxon>
    </lineage>
</organism>
<dbReference type="Pfam" id="PF01949">
    <property type="entry name" value="Endo_dU"/>
    <property type="match status" value="1"/>
</dbReference>
<dbReference type="PANTHER" id="PTHR39518">
    <property type="entry name" value="UPF0215 PROTEIN MJ1150"/>
    <property type="match status" value="1"/>
</dbReference>
<dbReference type="EMBL" id="AP024597">
    <property type="protein sequence ID" value="BCU70569.1"/>
    <property type="molecule type" value="Genomic_DNA"/>
</dbReference>
<dbReference type="KEGG" id="csty:KN1_18660"/>
<dbReference type="Proteomes" id="UP000825123">
    <property type="component" value="Chromosome"/>
</dbReference>
<protein>
    <recommendedName>
        <fullName evidence="1">UPF0215 protein KN1_18660</fullName>
    </recommendedName>
</protein>
<gene>
    <name evidence="2" type="ORF">KN1_18660</name>
</gene>